<sequence>MSEQKYYTDNSFASEFRTDLTKWRLDVDNGRQVWSYLSDEDAKSRPQTFAEKYWLGMEVEMPELPHARRPSEAIKNGWEFFKRLQTEDGHWGGNYDGPLFVTCGLVIASYIVGIPMDDNRKSEMCRYLINRANEDGGWGLHTEGKSSVFGTAMNYTMLRILGVDADHAVMIRARATLHKLGGACAIPSWGKFWLSALGVYEWEGMNPLPPEPLLLPSVLPLNPGNWWVHTRAVFVAMCYTYSLKRSLPLNDLTKSLRQELYDQPYEQINWRAQRDNV</sequence>
<gene>
    <name evidence="1" type="ORF">FBU59_006464</name>
</gene>
<organism evidence="1 2">
    <name type="scientific">Linderina macrospora</name>
    <dbReference type="NCBI Taxonomy" id="4868"/>
    <lineage>
        <taxon>Eukaryota</taxon>
        <taxon>Fungi</taxon>
        <taxon>Fungi incertae sedis</taxon>
        <taxon>Zoopagomycota</taxon>
        <taxon>Kickxellomycotina</taxon>
        <taxon>Kickxellomycetes</taxon>
        <taxon>Kickxellales</taxon>
        <taxon>Kickxellaceae</taxon>
        <taxon>Linderina</taxon>
    </lineage>
</organism>
<comment type="caution">
    <text evidence="1">The sequence shown here is derived from an EMBL/GenBank/DDBJ whole genome shotgun (WGS) entry which is preliminary data.</text>
</comment>
<name>A0ACC1IZV7_9FUNG</name>
<accession>A0ACC1IZV7</accession>
<keyword evidence="2" id="KW-1185">Reference proteome</keyword>
<evidence type="ECO:0000313" key="2">
    <source>
        <dbReference type="Proteomes" id="UP001150603"/>
    </source>
</evidence>
<dbReference type="Proteomes" id="UP001150603">
    <property type="component" value="Unassembled WGS sequence"/>
</dbReference>
<protein>
    <submittedName>
        <fullName evidence="1">Uncharacterized protein</fullName>
    </submittedName>
</protein>
<reference evidence="1" key="1">
    <citation type="submission" date="2022-07" db="EMBL/GenBank/DDBJ databases">
        <title>Phylogenomic reconstructions and comparative analyses of Kickxellomycotina fungi.</title>
        <authorList>
            <person name="Reynolds N.K."/>
            <person name="Stajich J.E."/>
            <person name="Barry K."/>
            <person name="Grigoriev I.V."/>
            <person name="Crous P."/>
            <person name="Smith M.E."/>
        </authorList>
    </citation>
    <scope>NUCLEOTIDE SEQUENCE</scope>
    <source>
        <strain evidence="1">NRRL 5244</strain>
    </source>
</reference>
<evidence type="ECO:0000313" key="1">
    <source>
        <dbReference type="EMBL" id="KAJ1932172.1"/>
    </source>
</evidence>
<proteinExistence type="predicted"/>
<feature type="non-terminal residue" evidence="1">
    <location>
        <position position="277"/>
    </location>
</feature>
<dbReference type="EMBL" id="JANBPW010005649">
    <property type="protein sequence ID" value="KAJ1932172.1"/>
    <property type="molecule type" value="Genomic_DNA"/>
</dbReference>